<proteinExistence type="predicted"/>
<dbReference type="SMART" id="SM00665">
    <property type="entry name" value="B561"/>
    <property type="match status" value="1"/>
</dbReference>
<sequence length="1028" mass="114421">MNNLIYLIIWIFLQIIASNLQSTTQNSTSPIDNFIVGCGYEKKCISLSLNESRCTTCNISTSQCDVLATWRSDVIKGLAYFELYTAVANMDFVALGVSTSEVMGSSDVFACQLDTTGNVVVKDTWNTVGENSVNLLDPTQEGIEMIDWSYRDGGLYCKFSRDSVGRGYTDLNLFQEQFHILTAVGMGKELDIGQGVGYHKKKCYTPSVYSIAHEITSGCGRTKECLILKDVNSCESCSGTECKFAITWAKDATGSKVIFEIESKYAELDYAAIGLSQNQLMGDSDVFACQLSLNGGIVIKDTFNTVGISSQNVLASTQKGIEMIDSSFSNGVLYCKFSRNVRKSGENGFYLFGEDFNFIFAVGKGKNDGFKKGVGYHTEKCGTFSKFNLNTEFSKPVEITAGCRVTKQCLFVGAVNNTCDPCLYENCELIAAWQYHAPTNSIIFEMEIQRSNIESLSIGISNGEIVNGSEVYTCKVDSIDGVTIHGVYIPDDPSQAQNISLQDRVQLISSRINDQSLYCKFERAADAKNDTFNILTDPYYLSFQTNSQNIKQTNNEHCKTADHFFLKSTNVQQNINYKDYCTNNQCLAYKDITTCQQDMKCVKNDTCQFVIAWSFPEDKEQVTFYLRLNLTGMSWATIGFSNDTLIGQDDIIGCQLTIHGGFVAKDLWISDSNTLNQLDKNQNGIKLISGYYANNILTCVMTRSTIPPYNTHGFNLLARAYHLSSAVGRGLANEDNPTGLPIHTYKCVTKSEIKLDPENHVGPYEPDTIVGFVIVHAITMLFAWLIVYAAGIYIARFCRGYFAGKLWMKLHGGINIFGCILVCLGVIFAIIGGKGWYIFPGATNLIFHQLFGVLITLGILINPVIALFLCKEDITNKSVFKLIHTGIGLCIETFAVINIALGLSVYYLNNASHYGLSVYLAIALPLWVIMQIVYVIKVLTKSGNNNKKESSIVAELEDNLETNLISPNMWDEVKEEGERIRKENLFYKLRYKPKNIIWEGIKVILVVSYWLIVVIAFLIISALIISKK</sequence>
<evidence type="ECO:0000313" key="11">
    <source>
        <dbReference type="EMBL" id="KAI6652042.1"/>
    </source>
</evidence>
<accession>A0AAV7JTC6</accession>
<dbReference type="PANTHER" id="PTHR46902:SF1">
    <property type="entry name" value="DOMON DOMAIN-CONTAINING PROTEIN FRRS1L"/>
    <property type="match status" value="1"/>
</dbReference>
<evidence type="ECO:0000313" key="12">
    <source>
        <dbReference type="Proteomes" id="UP001165289"/>
    </source>
</evidence>
<comment type="caution">
    <text evidence="11">The sequence shown here is derived from an EMBL/GenBank/DDBJ whole genome shotgun (WGS) entry which is preliminary data.</text>
</comment>
<evidence type="ECO:0000256" key="8">
    <source>
        <dbReference type="SAM" id="SignalP"/>
    </source>
</evidence>
<dbReference type="GO" id="GO:0016020">
    <property type="term" value="C:membrane"/>
    <property type="evidence" value="ECO:0007669"/>
    <property type="project" value="UniProtKB-SubCell"/>
</dbReference>
<keyword evidence="6 7" id="KW-0472">Membrane</keyword>
<keyword evidence="5 7" id="KW-1133">Transmembrane helix</keyword>
<name>A0AAV7JTC6_9METZ</name>
<dbReference type="PANTHER" id="PTHR46902">
    <property type="entry name" value="DOMON DOMAIN-CONTAINING PROTEIN FRRS1L"/>
    <property type="match status" value="1"/>
</dbReference>
<evidence type="ECO:0000256" key="2">
    <source>
        <dbReference type="ARBA" id="ARBA00022448"/>
    </source>
</evidence>
<dbReference type="GO" id="GO:0099072">
    <property type="term" value="P:regulation of postsynaptic membrane neurotransmitter receptor levels"/>
    <property type="evidence" value="ECO:0007669"/>
    <property type="project" value="TreeGrafter"/>
</dbReference>
<dbReference type="InterPro" id="IPR042789">
    <property type="entry name" value="FRRS1L"/>
</dbReference>
<evidence type="ECO:0008006" key="13">
    <source>
        <dbReference type="Google" id="ProtNLM"/>
    </source>
</evidence>
<dbReference type="InterPro" id="IPR005018">
    <property type="entry name" value="DOMON_domain"/>
</dbReference>
<feature type="chain" id="PRO_5043339113" description="Ferric-chelate reductase 1" evidence="8">
    <location>
        <begin position="19"/>
        <end position="1028"/>
    </location>
</feature>
<keyword evidence="4" id="KW-0249">Electron transport</keyword>
<feature type="domain" description="DOMON" evidence="9">
    <location>
        <begin position="242"/>
        <end position="363"/>
    </location>
</feature>
<organism evidence="11 12">
    <name type="scientific">Oopsacas minuta</name>
    <dbReference type="NCBI Taxonomy" id="111878"/>
    <lineage>
        <taxon>Eukaryota</taxon>
        <taxon>Metazoa</taxon>
        <taxon>Porifera</taxon>
        <taxon>Hexactinellida</taxon>
        <taxon>Hexasterophora</taxon>
        <taxon>Lyssacinosida</taxon>
        <taxon>Leucopsacidae</taxon>
        <taxon>Oopsacas</taxon>
    </lineage>
</organism>
<evidence type="ECO:0000259" key="9">
    <source>
        <dbReference type="PROSITE" id="PS50836"/>
    </source>
</evidence>
<feature type="domain" description="DOMON" evidence="9">
    <location>
        <begin position="64"/>
        <end position="185"/>
    </location>
</feature>
<feature type="transmembrane region" description="Helical" evidence="7">
    <location>
        <begin position="816"/>
        <end position="839"/>
    </location>
</feature>
<dbReference type="AlphaFoldDB" id="A0AAV7JTC6"/>
<evidence type="ECO:0000256" key="4">
    <source>
        <dbReference type="ARBA" id="ARBA00022982"/>
    </source>
</evidence>
<dbReference type="PROSITE" id="PS50836">
    <property type="entry name" value="DOMON"/>
    <property type="match status" value="4"/>
</dbReference>
<dbReference type="SMART" id="SM00664">
    <property type="entry name" value="DoH"/>
    <property type="match status" value="4"/>
</dbReference>
<feature type="domain" description="DOMON" evidence="9">
    <location>
        <begin position="607"/>
        <end position="728"/>
    </location>
</feature>
<feature type="domain" description="DOMON" evidence="9">
    <location>
        <begin position="427"/>
        <end position="546"/>
    </location>
</feature>
<dbReference type="Proteomes" id="UP001165289">
    <property type="component" value="Unassembled WGS sequence"/>
</dbReference>
<feature type="signal peptide" evidence="8">
    <location>
        <begin position="1"/>
        <end position="18"/>
    </location>
</feature>
<keyword evidence="8" id="KW-0732">Signal</keyword>
<reference evidence="11 12" key="1">
    <citation type="journal article" date="2023" name="BMC Biol.">
        <title>The compact genome of the sponge Oopsacas minuta (Hexactinellida) is lacking key metazoan core genes.</title>
        <authorList>
            <person name="Santini S."/>
            <person name="Schenkelaars Q."/>
            <person name="Jourda C."/>
            <person name="Duchesne M."/>
            <person name="Belahbib H."/>
            <person name="Rocher C."/>
            <person name="Selva M."/>
            <person name="Riesgo A."/>
            <person name="Vervoort M."/>
            <person name="Leys S.P."/>
            <person name="Kodjabachian L."/>
            <person name="Le Bivic A."/>
            <person name="Borchiellini C."/>
            <person name="Claverie J.M."/>
            <person name="Renard E."/>
        </authorList>
    </citation>
    <scope>NUCLEOTIDE SEQUENCE [LARGE SCALE GENOMIC DNA]</scope>
    <source>
        <strain evidence="11">SPO-2</strain>
    </source>
</reference>
<dbReference type="CDD" id="cd08760">
    <property type="entry name" value="Cyt_b561_FRRS1_like"/>
    <property type="match status" value="1"/>
</dbReference>
<evidence type="ECO:0000259" key="10">
    <source>
        <dbReference type="PROSITE" id="PS50939"/>
    </source>
</evidence>
<keyword evidence="2" id="KW-0813">Transport</keyword>
<evidence type="ECO:0000256" key="7">
    <source>
        <dbReference type="SAM" id="Phobius"/>
    </source>
</evidence>
<feature type="transmembrane region" description="Helical" evidence="7">
    <location>
        <begin position="1003"/>
        <end position="1025"/>
    </location>
</feature>
<feature type="transmembrane region" description="Helical" evidence="7">
    <location>
        <begin position="845"/>
        <end position="870"/>
    </location>
</feature>
<dbReference type="Pfam" id="PF03351">
    <property type="entry name" value="DOMON"/>
    <property type="match status" value="4"/>
</dbReference>
<evidence type="ECO:0000256" key="1">
    <source>
        <dbReference type="ARBA" id="ARBA00004370"/>
    </source>
</evidence>
<keyword evidence="3 7" id="KW-0812">Transmembrane</keyword>
<evidence type="ECO:0000256" key="6">
    <source>
        <dbReference type="ARBA" id="ARBA00023136"/>
    </source>
</evidence>
<gene>
    <name evidence="11" type="ORF">LOD99_4587</name>
</gene>
<dbReference type="EMBL" id="JAKMXF010000300">
    <property type="protein sequence ID" value="KAI6652042.1"/>
    <property type="molecule type" value="Genomic_DNA"/>
</dbReference>
<feature type="transmembrane region" description="Helical" evidence="7">
    <location>
        <begin position="914"/>
        <end position="936"/>
    </location>
</feature>
<protein>
    <recommendedName>
        <fullName evidence="13">Ferric-chelate reductase 1</fullName>
    </recommendedName>
</protein>
<keyword evidence="12" id="KW-1185">Reference proteome</keyword>
<feature type="domain" description="Cytochrome b561" evidence="10">
    <location>
        <begin position="734"/>
        <end position="940"/>
    </location>
</feature>
<evidence type="ECO:0000256" key="5">
    <source>
        <dbReference type="ARBA" id="ARBA00022989"/>
    </source>
</evidence>
<dbReference type="PROSITE" id="PS50939">
    <property type="entry name" value="CYTOCHROME_B561"/>
    <property type="match status" value="1"/>
</dbReference>
<feature type="transmembrane region" description="Helical" evidence="7">
    <location>
        <begin position="769"/>
        <end position="795"/>
    </location>
</feature>
<comment type="subcellular location">
    <subcellularLocation>
        <location evidence="1">Membrane</location>
    </subcellularLocation>
</comment>
<dbReference type="GO" id="GO:1900449">
    <property type="term" value="P:regulation of glutamate receptor signaling pathway"/>
    <property type="evidence" value="ECO:0007669"/>
    <property type="project" value="InterPro"/>
</dbReference>
<evidence type="ECO:0000256" key="3">
    <source>
        <dbReference type="ARBA" id="ARBA00022692"/>
    </source>
</evidence>
<dbReference type="Gene3D" id="1.20.120.1770">
    <property type="match status" value="1"/>
</dbReference>
<feature type="transmembrane region" description="Helical" evidence="7">
    <location>
        <begin position="882"/>
        <end position="908"/>
    </location>
</feature>
<dbReference type="InterPro" id="IPR006593">
    <property type="entry name" value="Cyt_b561/ferric_Rdtase_TM"/>
</dbReference>